<feature type="compositionally biased region" description="Pro residues" evidence="1">
    <location>
        <begin position="1"/>
        <end position="11"/>
    </location>
</feature>
<dbReference type="AlphaFoldDB" id="A0A6A3K3A5"/>
<feature type="region of interest" description="Disordered" evidence="1">
    <location>
        <begin position="1"/>
        <end position="79"/>
    </location>
</feature>
<gene>
    <name evidence="2" type="ORF">PR001_g18377</name>
</gene>
<organism evidence="2 3">
    <name type="scientific">Phytophthora rubi</name>
    <dbReference type="NCBI Taxonomy" id="129364"/>
    <lineage>
        <taxon>Eukaryota</taxon>
        <taxon>Sar</taxon>
        <taxon>Stramenopiles</taxon>
        <taxon>Oomycota</taxon>
        <taxon>Peronosporomycetes</taxon>
        <taxon>Peronosporales</taxon>
        <taxon>Peronosporaceae</taxon>
        <taxon>Phytophthora</taxon>
    </lineage>
</organism>
<feature type="compositionally biased region" description="Low complexity" evidence="1">
    <location>
        <begin position="60"/>
        <end position="74"/>
    </location>
</feature>
<name>A0A6A3K3A5_9STRA</name>
<evidence type="ECO:0000313" key="3">
    <source>
        <dbReference type="Proteomes" id="UP000429607"/>
    </source>
</evidence>
<dbReference type="EMBL" id="QXFV01001612">
    <property type="protein sequence ID" value="KAE9001996.1"/>
    <property type="molecule type" value="Genomic_DNA"/>
</dbReference>
<sequence length="211" mass="22222">MGRFAPSPPCPRQVGGNAQVKPPSAVATAAATQGTQAPKAAVTIAAAPTRGVASAGKKPTASNKSASTNATAKATKPDANMYAKSTTPFAMNDVTAGSVHRARQICNTDFERLQQLSNFFVTNGEATARSPTFTRSRENRQPLLVLLIVSTTLINYGETSSSGVTASVRWTMNFSSMYNSNAAASSINLTRTGDRNEKKAKDFTKDSQLLS</sequence>
<protein>
    <submittedName>
        <fullName evidence="2">Uncharacterized protein</fullName>
    </submittedName>
</protein>
<proteinExistence type="predicted"/>
<feature type="compositionally biased region" description="Low complexity" evidence="1">
    <location>
        <begin position="20"/>
        <end position="49"/>
    </location>
</feature>
<reference evidence="2 3" key="1">
    <citation type="submission" date="2018-09" db="EMBL/GenBank/DDBJ databases">
        <title>Genomic investigation of the strawberry pathogen Phytophthora fragariae indicates pathogenicity is determined by transcriptional variation in three key races.</title>
        <authorList>
            <person name="Adams T.M."/>
            <person name="Armitage A.D."/>
            <person name="Sobczyk M.K."/>
            <person name="Bates H.J."/>
            <person name="Dunwell J.M."/>
            <person name="Nellist C.F."/>
            <person name="Harrison R.J."/>
        </authorList>
    </citation>
    <scope>NUCLEOTIDE SEQUENCE [LARGE SCALE GENOMIC DNA]</scope>
    <source>
        <strain evidence="2 3">SCRP249</strain>
    </source>
</reference>
<accession>A0A6A3K3A5</accession>
<dbReference type="Proteomes" id="UP000429607">
    <property type="component" value="Unassembled WGS sequence"/>
</dbReference>
<comment type="caution">
    <text evidence="2">The sequence shown here is derived from an EMBL/GenBank/DDBJ whole genome shotgun (WGS) entry which is preliminary data.</text>
</comment>
<evidence type="ECO:0000313" key="2">
    <source>
        <dbReference type="EMBL" id="KAE9001996.1"/>
    </source>
</evidence>
<evidence type="ECO:0000256" key="1">
    <source>
        <dbReference type="SAM" id="MobiDB-lite"/>
    </source>
</evidence>